<evidence type="ECO:0000256" key="1">
    <source>
        <dbReference type="SAM" id="MobiDB-lite"/>
    </source>
</evidence>
<gene>
    <name evidence="2" type="ORF">B0T22DRAFT_4528</name>
</gene>
<name>A0AAE1CEZ3_9PEZI</name>
<feature type="compositionally biased region" description="Low complexity" evidence="1">
    <location>
        <begin position="132"/>
        <end position="164"/>
    </location>
</feature>
<proteinExistence type="predicted"/>
<dbReference type="AlphaFoldDB" id="A0AAE1CEZ3"/>
<accession>A0AAE1CEZ3</accession>
<feature type="compositionally biased region" description="Low complexity" evidence="1">
    <location>
        <begin position="204"/>
        <end position="213"/>
    </location>
</feature>
<dbReference type="Proteomes" id="UP001270362">
    <property type="component" value="Unassembled WGS sequence"/>
</dbReference>
<protein>
    <submittedName>
        <fullName evidence="2">Uncharacterized protein</fullName>
    </submittedName>
</protein>
<feature type="region of interest" description="Disordered" evidence="1">
    <location>
        <begin position="25"/>
        <end position="223"/>
    </location>
</feature>
<keyword evidence="3" id="KW-1185">Reference proteome</keyword>
<evidence type="ECO:0000313" key="3">
    <source>
        <dbReference type="Proteomes" id="UP001270362"/>
    </source>
</evidence>
<evidence type="ECO:0000313" key="2">
    <source>
        <dbReference type="EMBL" id="KAK3692111.1"/>
    </source>
</evidence>
<sequence>MAPPPSPRQAAYPRTLGSAMVQGLHTVKGELKQGTRPRQASTPNQQAKRRASVSGPQPPSGSGILSIPRKASRPVSQSQAPARAKKAPLHGPSRSAIPASSSLPAPRSGAQTAEAQRPSKGLTRPAPPETGSRPAPARPSPRVSAVRSSTSAPKSPSPASGNPAHGAPSPVPQTPAKSSTPPPPMSTELLRPVPMFSPESPCLAPRSRASSRAPPSPRQALRQMLPPPFPHALVGIPGASPSTPQQVAFSPQTPHRNIGWHSAHGLRGLPTTQDLFPPLGHHMPHQSPRQGGMPWQAHCIPSQPPFHGFRPLDMDAALTSLAERQMQISPAQMMQYAYPGQMQAPPPAGLSPQKRQHILASQLLQLPPDQRYADIPSLMEISDMRRRAG</sequence>
<reference evidence="2" key="2">
    <citation type="submission" date="2023-06" db="EMBL/GenBank/DDBJ databases">
        <authorList>
            <consortium name="Lawrence Berkeley National Laboratory"/>
            <person name="Haridas S."/>
            <person name="Hensen N."/>
            <person name="Bonometti L."/>
            <person name="Westerberg I."/>
            <person name="Brannstrom I.O."/>
            <person name="Guillou S."/>
            <person name="Cros-Aarteil S."/>
            <person name="Calhoun S."/>
            <person name="Kuo A."/>
            <person name="Mondo S."/>
            <person name="Pangilinan J."/>
            <person name="Riley R."/>
            <person name="Labutti K."/>
            <person name="Andreopoulos B."/>
            <person name="Lipzen A."/>
            <person name="Chen C."/>
            <person name="Yanf M."/>
            <person name="Daum C."/>
            <person name="Ng V."/>
            <person name="Clum A."/>
            <person name="Steindorff A."/>
            <person name="Ohm R."/>
            <person name="Martin F."/>
            <person name="Silar P."/>
            <person name="Natvig D."/>
            <person name="Lalanne C."/>
            <person name="Gautier V."/>
            <person name="Ament-Velasquez S.L."/>
            <person name="Kruys A."/>
            <person name="Hutchinson M.I."/>
            <person name="Powell A.J."/>
            <person name="Barry K."/>
            <person name="Miller A.N."/>
            <person name="Grigoriev I.V."/>
            <person name="Debuchy R."/>
            <person name="Gladieux P."/>
            <person name="Thoren M.H."/>
            <person name="Johannesson H."/>
        </authorList>
    </citation>
    <scope>NUCLEOTIDE SEQUENCE</scope>
    <source>
        <strain evidence="2">CBS 314.62</strain>
    </source>
</reference>
<feature type="region of interest" description="Disordered" evidence="1">
    <location>
        <begin position="1"/>
        <end position="20"/>
    </location>
</feature>
<organism evidence="2 3">
    <name type="scientific">Podospora appendiculata</name>
    <dbReference type="NCBI Taxonomy" id="314037"/>
    <lineage>
        <taxon>Eukaryota</taxon>
        <taxon>Fungi</taxon>
        <taxon>Dikarya</taxon>
        <taxon>Ascomycota</taxon>
        <taxon>Pezizomycotina</taxon>
        <taxon>Sordariomycetes</taxon>
        <taxon>Sordariomycetidae</taxon>
        <taxon>Sordariales</taxon>
        <taxon>Podosporaceae</taxon>
        <taxon>Podospora</taxon>
    </lineage>
</organism>
<feature type="compositionally biased region" description="Polar residues" evidence="1">
    <location>
        <begin position="36"/>
        <end position="46"/>
    </location>
</feature>
<comment type="caution">
    <text evidence="2">The sequence shown here is derived from an EMBL/GenBank/DDBJ whole genome shotgun (WGS) entry which is preliminary data.</text>
</comment>
<dbReference type="EMBL" id="JAULSO010000001">
    <property type="protein sequence ID" value="KAK3692111.1"/>
    <property type="molecule type" value="Genomic_DNA"/>
</dbReference>
<feature type="compositionally biased region" description="Low complexity" evidence="1">
    <location>
        <begin position="91"/>
        <end position="110"/>
    </location>
</feature>
<reference evidence="2" key="1">
    <citation type="journal article" date="2023" name="Mol. Phylogenet. Evol.">
        <title>Genome-scale phylogeny and comparative genomics of the fungal order Sordariales.</title>
        <authorList>
            <person name="Hensen N."/>
            <person name="Bonometti L."/>
            <person name="Westerberg I."/>
            <person name="Brannstrom I.O."/>
            <person name="Guillou S."/>
            <person name="Cros-Aarteil S."/>
            <person name="Calhoun S."/>
            <person name="Haridas S."/>
            <person name="Kuo A."/>
            <person name="Mondo S."/>
            <person name="Pangilinan J."/>
            <person name="Riley R."/>
            <person name="LaButti K."/>
            <person name="Andreopoulos B."/>
            <person name="Lipzen A."/>
            <person name="Chen C."/>
            <person name="Yan M."/>
            <person name="Daum C."/>
            <person name="Ng V."/>
            <person name="Clum A."/>
            <person name="Steindorff A."/>
            <person name="Ohm R.A."/>
            <person name="Martin F."/>
            <person name="Silar P."/>
            <person name="Natvig D.O."/>
            <person name="Lalanne C."/>
            <person name="Gautier V."/>
            <person name="Ament-Velasquez S.L."/>
            <person name="Kruys A."/>
            <person name="Hutchinson M.I."/>
            <person name="Powell A.J."/>
            <person name="Barry K."/>
            <person name="Miller A.N."/>
            <person name="Grigoriev I.V."/>
            <person name="Debuchy R."/>
            <person name="Gladieux P."/>
            <person name="Hiltunen Thoren M."/>
            <person name="Johannesson H."/>
        </authorList>
    </citation>
    <scope>NUCLEOTIDE SEQUENCE</scope>
    <source>
        <strain evidence="2">CBS 314.62</strain>
    </source>
</reference>